<feature type="region of interest" description="Disordered" evidence="1">
    <location>
        <begin position="56"/>
        <end position="79"/>
    </location>
</feature>
<accession>A0A392UED1</accession>
<evidence type="ECO:0000256" key="1">
    <source>
        <dbReference type="SAM" id="MobiDB-lite"/>
    </source>
</evidence>
<comment type="caution">
    <text evidence="2">The sequence shown here is derived from an EMBL/GenBank/DDBJ whole genome shotgun (WGS) entry which is preliminary data.</text>
</comment>
<keyword evidence="3" id="KW-1185">Reference proteome</keyword>
<feature type="non-terminal residue" evidence="2">
    <location>
        <position position="1"/>
    </location>
</feature>
<feature type="non-terminal residue" evidence="2">
    <location>
        <position position="79"/>
    </location>
</feature>
<dbReference type="AlphaFoldDB" id="A0A392UED1"/>
<protein>
    <submittedName>
        <fullName evidence="2">Uncharacterized protein</fullName>
    </submittedName>
</protein>
<name>A0A392UED1_9FABA</name>
<dbReference type="Proteomes" id="UP000265520">
    <property type="component" value="Unassembled WGS sequence"/>
</dbReference>
<reference evidence="2 3" key="1">
    <citation type="journal article" date="2018" name="Front. Plant Sci.">
        <title>Red Clover (Trifolium pratense) and Zigzag Clover (T. medium) - A Picture of Genomic Similarities and Differences.</title>
        <authorList>
            <person name="Dluhosova J."/>
            <person name="Istvanek J."/>
            <person name="Nedelnik J."/>
            <person name="Repkova J."/>
        </authorList>
    </citation>
    <scope>NUCLEOTIDE SEQUENCE [LARGE SCALE GENOMIC DNA]</scope>
    <source>
        <strain evidence="3">cv. 10/8</strain>
        <tissue evidence="2">Leaf</tissue>
    </source>
</reference>
<evidence type="ECO:0000313" key="3">
    <source>
        <dbReference type="Proteomes" id="UP000265520"/>
    </source>
</evidence>
<organism evidence="2 3">
    <name type="scientific">Trifolium medium</name>
    <dbReference type="NCBI Taxonomy" id="97028"/>
    <lineage>
        <taxon>Eukaryota</taxon>
        <taxon>Viridiplantae</taxon>
        <taxon>Streptophyta</taxon>
        <taxon>Embryophyta</taxon>
        <taxon>Tracheophyta</taxon>
        <taxon>Spermatophyta</taxon>
        <taxon>Magnoliopsida</taxon>
        <taxon>eudicotyledons</taxon>
        <taxon>Gunneridae</taxon>
        <taxon>Pentapetalae</taxon>
        <taxon>rosids</taxon>
        <taxon>fabids</taxon>
        <taxon>Fabales</taxon>
        <taxon>Fabaceae</taxon>
        <taxon>Papilionoideae</taxon>
        <taxon>50 kb inversion clade</taxon>
        <taxon>NPAAA clade</taxon>
        <taxon>Hologalegina</taxon>
        <taxon>IRL clade</taxon>
        <taxon>Trifolieae</taxon>
        <taxon>Trifolium</taxon>
    </lineage>
</organism>
<proteinExistence type="predicted"/>
<dbReference type="EMBL" id="LXQA010791622">
    <property type="protein sequence ID" value="MCI71197.1"/>
    <property type="molecule type" value="Genomic_DNA"/>
</dbReference>
<evidence type="ECO:0000313" key="2">
    <source>
        <dbReference type="EMBL" id="MCI71197.1"/>
    </source>
</evidence>
<sequence length="79" mass="8874">GVVVEEDIAVVEEAAVEDDMAAAEDMLLNKNRNRDGATVEITETLGHCFVLPANRTQQTEHNRDDEQDDEQCPWNGTRF</sequence>